<feature type="compositionally biased region" description="Basic and acidic residues" evidence="1">
    <location>
        <begin position="11"/>
        <end position="84"/>
    </location>
</feature>
<dbReference type="EMBL" id="JAAWWB010000002">
    <property type="protein sequence ID" value="KAG6788882.1"/>
    <property type="molecule type" value="Genomic_DNA"/>
</dbReference>
<dbReference type="OrthoDB" id="2193576at2759"/>
<dbReference type="InterPro" id="IPR039624">
    <property type="entry name" value="LEA1/2/D7/KIN2"/>
</dbReference>
<sequence>MASHEQSYRAGESHGRAELLPEQEKTGRVTGNMKEKAREVKDKTCETAQQAKEKAGQKAQEASEKTAETTESAKQKTQEGKENSKGVMQQTGEKVMKMAENAKDTVKQTLGMGGPGEDEDIYTRKDETEDPAGYKNTTTYKETKY</sequence>
<evidence type="ECO:0000313" key="3">
    <source>
        <dbReference type="Proteomes" id="UP000886885"/>
    </source>
</evidence>
<name>A0A8X8ALL9_POPTO</name>
<evidence type="ECO:0000256" key="1">
    <source>
        <dbReference type="SAM" id="MobiDB-lite"/>
    </source>
</evidence>
<organism evidence="2 3">
    <name type="scientific">Populus tomentosa</name>
    <name type="common">Chinese white poplar</name>
    <dbReference type="NCBI Taxonomy" id="118781"/>
    <lineage>
        <taxon>Eukaryota</taxon>
        <taxon>Viridiplantae</taxon>
        <taxon>Streptophyta</taxon>
        <taxon>Embryophyta</taxon>
        <taxon>Tracheophyta</taxon>
        <taxon>Spermatophyta</taxon>
        <taxon>Magnoliopsida</taxon>
        <taxon>eudicotyledons</taxon>
        <taxon>Gunneridae</taxon>
        <taxon>Pentapetalae</taxon>
        <taxon>rosids</taxon>
        <taxon>fabids</taxon>
        <taxon>Malpighiales</taxon>
        <taxon>Salicaceae</taxon>
        <taxon>Saliceae</taxon>
        <taxon>Populus</taxon>
    </lineage>
</organism>
<reference evidence="2" key="1">
    <citation type="journal article" date="2020" name="bioRxiv">
        <title>Hybrid origin of Populus tomentosa Carr. identified through genome sequencing and phylogenomic analysis.</title>
        <authorList>
            <person name="An X."/>
            <person name="Gao K."/>
            <person name="Chen Z."/>
            <person name="Li J."/>
            <person name="Yang X."/>
            <person name="Yang X."/>
            <person name="Zhou J."/>
            <person name="Guo T."/>
            <person name="Zhao T."/>
            <person name="Huang S."/>
            <person name="Miao D."/>
            <person name="Khan W.U."/>
            <person name="Rao P."/>
            <person name="Ye M."/>
            <person name="Lei B."/>
            <person name="Liao W."/>
            <person name="Wang J."/>
            <person name="Ji L."/>
            <person name="Li Y."/>
            <person name="Guo B."/>
            <person name="Mustafa N.S."/>
            <person name="Li S."/>
            <person name="Yun Q."/>
            <person name="Keller S.R."/>
            <person name="Mao J."/>
            <person name="Zhang R."/>
            <person name="Strauss S.H."/>
        </authorList>
    </citation>
    <scope>NUCLEOTIDE SEQUENCE</scope>
    <source>
        <strain evidence="2">GM15</strain>
        <tissue evidence="2">Leaf</tissue>
    </source>
</reference>
<accession>A0A8X8ALL9</accession>
<keyword evidence="3" id="KW-1185">Reference proteome</keyword>
<evidence type="ECO:0000313" key="2">
    <source>
        <dbReference type="EMBL" id="KAG6788882.1"/>
    </source>
</evidence>
<dbReference type="AlphaFoldDB" id="A0A8X8ALL9"/>
<feature type="compositionally biased region" description="Low complexity" evidence="1">
    <location>
        <begin position="134"/>
        <end position="145"/>
    </location>
</feature>
<gene>
    <name evidence="2" type="ORF">POTOM_004960</name>
</gene>
<dbReference type="PANTHER" id="PTHR34191">
    <property type="entry name" value="LATE EMBRYOGENESIS ABUNDANT PROTEIN (LEA) FAMILY PROTEIN"/>
    <property type="match status" value="1"/>
</dbReference>
<feature type="region of interest" description="Disordered" evidence="1">
    <location>
        <begin position="105"/>
        <end position="145"/>
    </location>
</feature>
<protein>
    <submittedName>
        <fullName evidence="2">Uncharacterized protein</fullName>
    </submittedName>
</protein>
<dbReference type="PANTHER" id="PTHR34191:SF20">
    <property type="entry name" value="LATE EMBRYOGENESIS ABUNDANT PROTEIN (LEA) FAMILY PROTEIN"/>
    <property type="match status" value="1"/>
</dbReference>
<proteinExistence type="predicted"/>
<dbReference type="Proteomes" id="UP000886885">
    <property type="component" value="Chromosome 1D"/>
</dbReference>
<feature type="region of interest" description="Disordered" evidence="1">
    <location>
        <begin position="1"/>
        <end position="88"/>
    </location>
</feature>
<comment type="caution">
    <text evidence="2">The sequence shown here is derived from an EMBL/GenBank/DDBJ whole genome shotgun (WGS) entry which is preliminary data.</text>
</comment>